<protein>
    <recommendedName>
        <fullName evidence="3">ArsR family transcriptional regulator</fullName>
    </recommendedName>
</protein>
<dbReference type="RefSeq" id="WP_143892296.1">
    <property type="nucleotide sequence ID" value="NZ_CP041666.1"/>
</dbReference>
<dbReference type="AlphaFoldDB" id="A0A516KE10"/>
<keyword evidence="2" id="KW-1185">Reference proteome</keyword>
<evidence type="ECO:0000313" key="2">
    <source>
        <dbReference type="Proteomes" id="UP000315215"/>
    </source>
</evidence>
<name>A0A516KE10_9BACI</name>
<dbReference type="EMBL" id="CP041666">
    <property type="protein sequence ID" value="QDP39546.1"/>
    <property type="molecule type" value="Genomic_DNA"/>
</dbReference>
<accession>A0A516KE10</accession>
<organism evidence="1 2">
    <name type="scientific">Radiobacillus deserti</name>
    <dbReference type="NCBI Taxonomy" id="2594883"/>
    <lineage>
        <taxon>Bacteria</taxon>
        <taxon>Bacillati</taxon>
        <taxon>Bacillota</taxon>
        <taxon>Bacilli</taxon>
        <taxon>Bacillales</taxon>
        <taxon>Bacillaceae</taxon>
        <taxon>Radiobacillus</taxon>
    </lineage>
</organism>
<gene>
    <name evidence="1" type="ORF">FN924_04750</name>
</gene>
<evidence type="ECO:0000313" key="1">
    <source>
        <dbReference type="EMBL" id="QDP39546.1"/>
    </source>
</evidence>
<dbReference type="OrthoDB" id="2390233at2"/>
<reference evidence="1 2" key="1">
    <citation type="submission" date="2019-07" db="EMBL/GenBank/DDBJ databases">
        <authorList>
            <person name="Li J."/>
        </authorList>
    </citation>
    <scope>NUCLEOTIDE SEQUENCE [LARGE SCALE GENOMIC DNA]</scope>
    <source>
        <strain evidence="1 2">TKL69</strain>
    </source>
</reference>
<dbReference type="KEGG" id="aqt:FN924_04750"/>
<sequence>MNNPQAIFPLQLECTLYFETNQYAYETVEGLSLRLGRNAADLVKTLEHLVKLDILQVDGEGLNAVYCYNQPKLVSGVELSWEKS</sequence>
<proteinExistence type="predicted"/>
<evidence type="ECO:0008006" key="3">
    <source>
        <dbReference type="Google" id="ProtNLM"/>
    </source>
</evidence>
<dbReference type="Proteomes" id="UP000315215">
    <property type="component" value="Chromosome"/>
</dbReference>